<dbReference type="InterPro" id="IPR039374">
    <property type="entry name" value="SIP_fam"/>
</dbReference>
<dbReference type="EMBL" id="JANRHA010000004">
    <property type="protein sequence ID" value="MDG3014628.1"/>
    <property type="molecule type" value="Genomic_DNA"/>
</dbReference>
<dbReference type="Pfam" id="PF08021">
    <property type="entry name" value="FAD_binding_9"/>
    <property type="match status" value="1"/>
</dbReference>
<dbReference type="Proteomes" id="UP001152755">
    <property type="component" value="Unassembled WGS sequence"/>
</dbReference>
<feature type="domain" description="FAD-binding FR-type" evidence="1">
    <location>
        <begin position="10"/>
        <end position="150"/>
    </location>
</feature>
<dbReference type="AlphaFoldDB" id="A0A9X4M3N3"/>
<dbReference type="PANTHER" id="PTHR30157">
    <property type="entry name" value="FERRIC REDUCTASE, NADPH-DEPENDENT"/>
    <property type="match status" value="1"/>
</dbReference>
<sequence length="268" mass="29389">MAKRTKPQHREIRTLRVLGSKRISPNVLRITAGGAGLEGFTAMGYDQWFRMFLPRPGQADLKLPTATSNLWYAQYLMTGKESRPTVRNYTIREFRAIGVTGPEFDIDFVIHDGGTPASDWATAAAPGDEFAILDEGLIYEPGLAKGFQLLVGDESALPAIAGVLAAAPQDMRGEVFIEIPHADDRQDLGEPEGVTVHWLPRADPHDRPGPLVLETVKVAQFPETPGYAYVAGESELATGLRRHLVGERGMNKQAVSFTGYWRFGKSQG</sequence>
<dbReference type="PROSITE" id="PS51384">
    <property type="entry name" value="FAD_FR"/>
    <property type="match status" value="1"/>
</dbReference>
<gene>
    <name evidence="2" type="ORF">NVS88_08665</name>
</gene>
<dbReference type="InterPro" id="IPR007037">
    <property type="entry name" value="SIP_rossman_dom"/>
</dbReference>
<dbReference type="RefSeq" id="WP_332519664.1">
    <property type="nucleotide sequence ID" value="NZ_JANRHA010000004.1"/>
</dbReference>
<dbReference type="PANTHER" id="PTHR30157:SF0">
    <property type="entry name" value="NADPH-DEPENDENT FERRIC-CHELATE REDUCTASE"/>
    <property type="match status" value="1"/>
</dbReference>
<dbReference type="Gene3D" id="3.40.50.80">
    <property type="entry name" value="Nucleotide-binding domain of ferredoxin-NADP reductase (FNR) module"/>
    <property type="match status" value="1"/>
</dbReference>
<reference evidence="2" key="1">
    <citation type="submission" date="2022-08" db="EMBL/GenBank/DDBJ databases">
        <title>Genome analysis of Corynebacteriales strain.</title>
        <authorList>
            <person name="Lee S.D."/>
        </authorList>
    </citation>
    <scope>NUCLEOTIDE SEQUENCE</scope>
    <source>
        <strain evidence="2">D3-21</strain>
    </source>
</reference>
<evidence type="ECO:0000259" key="1">
    <source>
        <dbReference type="PROSITE" id="PS51384"/>
    </source>
</evidence>
<proteinExistence type="predicted"/>
<dbReference type="InterPro" id="IPR013113">
    <property type="entry name" value="SIP_FAD-bd"/>
</dbReference>
<dbReference type="InterPro" id="IPR017927">
    <property type="entry name" value="FAD-bd_FR_type"/>
</dbReference>
<accession>A0A9X4M3N3</accession>
<protein>
    <submittedName>
        <fullName evidence="2">Siderophore-interacting protein</fullName>
    </submittedName>
</protein>
<dbReference type="CDD" id="cd06193">
    <property type="entry name" value="siderophore_interacting"/>
    <property type="match status" value="1"/>
</dbReference>
<dbReference type="InterPro" id="IPR039261">
    <property type="entry name" value="FNR_nucleotide-bd"/>
</dbReference>
<evidence type="ECO:0000313" key="2">
    <source>
        <dbReference type="EMBL" id="MDG3014628.1"/>
    </source>
</evidence>
<name>A0A9X4M3N3_9ACTN</name>
<dbReference type="GO" id="GO:0016491">
    <property type="term" value="F:oxidoreductase activity"/>
    <property type="evidence" value="ECO:0007669"/>
    <property type="project" value="InterPro"/>
</dbReference>
<organism evidence="2 3">
    <name type="scientific">Speluncibacter jeojiensis</name>
    <dbReference type="NCBI Taxonomy" id="2710754"/>
    <lineage>
        <taxon>Bacteria</taxon>
        <taxon>Bacillati</taxon>
        <taxon>Actinomycetota</taxon>
        <taxon>Actinomycetes</taxon>
        <taxon>Mycobacteriales</taxon>
        <taxon>Speluncibacteraceae</taxon>
        <taxon>Speluncibacter</taxon>
    </lineage>
</organism>
<keyword evidence="3" id="KW-1185">Reference proteome</keyword>
<dbReference type="Gene3D" id="2.40.30.10">
    <property type="entry name" value="Translation factors"/>
    <property type="match status" value="1"/>
</dbReference>
<comment type="caution">
    <text evidence="2">The sequence shown here is derived from an EMBL/GenBank/DDBJ whole genome shotgun (WGS) entry which is preliminary data.</text>
</comment>
<evidence type="ECO:0000313" key="3">
    <source>
        <dbReference type="Proteomes" id="UP001152755"/>
    </source>
</evidence>
<dbReference type="Pfam" id="PF04954">
    <property type="entry name" value="SIP"/>
    <property type="match status" value="1"/>
</dbReference>